<protein>
    <submittedName>
        <fullName evidence="2">Uncharacterized protein</fullName>
    </submittedName>
</protein>
<evidence type="ECO:0000256" key="1">
    <source>
        <dbReference type="SAM" id="MobiDB-lite"/>
    </source>
</evidence>
<dbReference type="PANTHER" id="PTHR33887:SF4">
    <property type="entry name" value="AB2-183"/>
    <property type="match status" value="1"/>
</dbReference>
<evidence type="ECO:0000313" key="3">
    <source>
        <dbReference type="Proteomes" id="UP001152803"/>
    </source>
</evidence>
<dbReference type="Proteomes" id="UP001152803">
    <property type="component" value="Unassembled WGS sequence"/>
</dbReference>
<keyword evidence="3" id="KW-1185">Reference proteome</keyword>
<reference evidence="2" key="1">
    <citation type="journal article" date="2023" name="Science">
        <title>Genome structures resolve the early diversification of teleost fishes.</title>
        <authorList>
            <person name="Parey E."/>
            <person name="Louis A."/>
            <person name="Montfort J."/>
            <person name="Bouchez O."/>
            <person name="Roques C."/>
            <person name="Iampietro C."/>
            <person name="Lluch J."/>
            <person name="Castinel A."/>
            <person name="Donnadieu C."/>
            <person name="Desvignes T."/>
            <person name="Floi Bucao C."/>
            <person name="Jouanno E."/>
            <person name="Wen M."/>
            <person name="Mejri S."/>
            <person name="Dirks R."/>
            <person name="Jansen H."/>
            <person name="Henkel C."/>
            <person name="Chen W.J."/>
            <person name="Zahm M."/>
            <person name="Cabau C."/>
            <person name="Klopp C."/>
            <person name="Thompson A.W."/>
            <person name="Robinson-Rechavi M."/>
            <person name="Braasch I."/>
            <person name="Lecointre G."/>
            <person name="Bobe J."/>
            <person name="Postlethwait J.H."/>
            <person name="Berthelot C."/>
            <person name="Roest Crollius H."/>
            <person name="Guiguen Y."/>
        </authorList>
    </citation>
    <scope>NUCLEOTIDE SEQUENCE</scope>
    <source>
        <strain evidence="2">Concon-B</strain>
    </source>
</reference>
<organism evidence="2 3">
    <name type="scientific">Conger conger</name>
    <name type="common">Conger eel</name>
    <name type="synonym">Muraena conger</name>
    <dbReference type="NCBI Taxonomy" id="82655"/>
    <lineage>
        <taxon>Eukaryota</taxon>
        <taxon>Metazoa</taxon>
        <taxon>Chordata</taxon>
        <taxon>Craniata</taxon>
        <taxon>Vertebrata</taxon>
        <taxon>Euteleostomi</taxon>
        <taxon>Actinopterygii</taxon>
        <taxon>Neopterygii</taxon>
        <taxon>Teleostei</taxon>
        <taxon>Anguilliformes</taxon>
        <taxon>Congridae</taxon>
        <taxon>Conger</taxon>
    </lineage>
</organism>
<dbReference type="Pfam" id="PF15874">
    <property type="entry name" value="Il2rg"/>
    <property type="match status" value="1"/>
</dbReference>
<sequence length="162" mass="18645">MFVYLRHGDNEQFLVNPNCPVILLLEHIKVKLQLSKTDLVDLCDEGGALKLLFLSQQPQECARLQLPPRCYFTVCSVHRRVMDGAYVSISPLLANPDPALLETLQTQTDSLEKTRVTQLRSQEDEQKRKSVVKSKRRGRAVRLDIPGEKPFHPTGRRRRRRS</sequence>
<comment type="caution">
    <text evidence="2">The sequence shown here is derived from an EMBL/GenBank/DDBJ whole genome shotgun (WGS) entry which is preliminary data.</text>
</comment>
<dbReference type="InterPro" id="IPR039471">
    <property type="entry name" value="CXorf65-like"/>
</dbReference>
<feature type="compositionally biased region" description="Basic and acidic residues" evidence="1">
    <location>
        <begin position="116"/>
        <end position="128"/>
    </location>
</feature>
<feature type="region of interest" description="Disordered" evidence="1">
    <location>
        <begin position="116"/>
        <end position="162"/>
    </location>
</feature>
<name>A0A9Q1I4Y9_CONCO</name>
<dbReference type="PANTHER" id="PTHR33887">
    <property type="entry name" value="PB1 DOMAIN-CONTAINING PROTEIN"/>
    <property type="match status" value="1"/>
</dbReference>
<proteinExistence type="predicted"/>
<dbReference type="EMBL" id="JAFJMO010000003">
    <property type="protein sequence ID" value="KAJ8282779.1"/>
    <property type="molecule type" value="Genomic_DNA"/>
</dbReference>
<dbReference type="AlphaFoldDB" id="A0A9Q1I4Y9"/>
<feature type="compositionally biased region" description="Basic and acidic residues" evidence="1">
    <location>
        <begin position="141"/>
        <end position="151"/>
    </location>
</feature>
<accession>A0A9Q1I4Y9</accession>
<evidence type="ECO:0000313" key="2">
    <source>
        <dbReference type="EMBL" id="KAJ8282779.1"/>
    </source>
</evidence>
<feature type="compositionally biased region" description="Basic residues" evidence="1">
    <location>
        <begin position="129"/>
        <end position="140"/>
    </location>
</feature>
<dbReference type="OrthoDB" id="2109241at2759"/>
<gene>
    <name evidence="2" type="ORF">COCON_G00052980</name>
</gene>